<accession>A0A8C5NJC5</accession>
<evidence type="ECO:0000256" key="3">
    <source>
        <dbReference type="ARBA" id="ARBA00012447"/>
    </source>
</evidence>
<dbReference type="InterPro" id="IPR003565">
    <property type="entry name" value="Tetra_PHTase"/>
</dbReference>
<evidence type="ECO:0000256" key="4">
    <source>
        <dbReference type="ARBA" id="ARBA00018911"/>
    </source>
</evidence>
<dbReference type="InterPro" id="IPR051325">
    <property type="entry name" value="Nudix_hydrolase_domain"/>
</dbReference>
<comment type="catalytic activity">
    <reaction evidence="11">
        <text>P(1),P(4)-bis(5'-guanosyl) tetraphosphate + H2O = GMP + GTP + 2 H(+)</text>
        <dbReference type="Rhea" id="RHEA:22484"/>
        <dbReference type="ChEBI" id="CHEBI:15377"/>
        <dbReference type="ChEBI" id="CHEBI:15378"/>
        <dbReference type="ChEBI" id="CHEBI:37565"/>
        <dbReference type="ChEBI" id="CHEBI:57553"/>
        <dbReference type="ChEBI" id="CHEBI:58115"/>
        <dbReference type="EC" id="3.6.1.17"/>
    </reaction>
</comment>
<evidence type="ECO:0000256" key="9">
    <source>
        <dbReference type="ARBA" id="ARBA00032644"/>
    </source>
</evidence>
<evidence type="ECO:0000313" key="13">
    <source>
        <dbReference type="Ensembl" id="ENSJHYP00000002836.1"/>
    </source>
</evidence>
<sequence length="139" mass="16093">MKEKSCGAVVYKIINDQRYYLVEKMNLGHTSIPKGHVEPTDKNDEDTARREIKEETSLNVTIDTGFKHHINYSPFPGINKDVYFFVAECKEDTIAHDDHDDEVKSCIWLPIKEAIDAVTFETDKKTLRKADEYLKNKNN</sequence>
<dbReference type="GO" id="GO:0000166">
    <property type="term" value="F:nucleotide binding"/>
    <property type="evidence" value="ECO:0007669"/>
    <property type="project" value="UniProtKB-KW"/>
</dbReference>
<dbReference type="Pfam" id="PF00293">
    <property type="entry name" value="NUDIX"/>
    <property type="match status" value="1"/>
</dbReference>
<comment type="catalytic activity">
    <reaction evidence="7">
        <text>a 5'-end FAD-phospho-ribonucleoside in mRNA + H2O = a 5'-end phospho-adenosine-phospho-ribonucleoside in mRNA + FMN + 2 H(+)</text>
        <dbReference type="Rhea" id="RHEA:67588"/>
        <dbReference type="Rhea" id="RHEA-COMP:15719"/>
        <dbReference type="Rhea" id="RHEA-COMP:17275"/>
        <dbReference type="ChEBI" id="CHEBI:15377"/>
        <dbReference type="ChEBI" id="CHEBI:15378"/>
        <dbReference type="ChEBI" id="CHEBI:58210"/>
        <dbReference type="ChEBI" id="CHEBI:144051"/>
        <dbReference type="ChEBI" id="CHEBI:172372"/>
    </reaction>
    <physiologicalReaction direction="left-to-right" evidence="7">
        <dbReference type="Rhea" id="RHEA:67589"/>
    </physiologicalReaction>
</comment>
<dbReference type="SUPFAM" id="SSF55811">
    <property type="entry name" value="Nudix"/>
    <property type="match status" value="1"/>
</dbReference>
<dbReference type="AlphaFoldDB" id="A0A8C5NJC5"/>
<reference evidence="13" key="2">
    <citation type="submission" date="2025-09" db="UniProtKB">
        <authorList>
            <consortium name="Ensembl"/>
        </authorList>
    </citation>
    <scope>IDENTIFICATION</scope>
</reference>
<evidence type="ECO:0000313" key="14">
    <source>
        <dbReference type="Proteomes" id="UP000694408"/>
    </source>
</evidence>
<dbReference type="Proteomes" id="UP000694408">
    <property type="component" value="Unplaced"/>
</dbReference>
<name>A0A8C5NJC5_JUNHY</name>
<dbReference type="PROSITE" id="PS51462">
    <property type="entry name" value="NUDIX"/>
    <property type="match status" value="1"/>
</dbReference>
<organism evidence="13 14">
    <name type="scientific">Junco hyemalis</name>
    <name type="common">Dark-eyed junco</name>
    <dbReference type="NCBI Taxonomy" id="40217"/>
    <lineage>
        <taxon>Eukaryota</taxon>
        <taxon>Metazoa</taxon>
        <taxon>Chordata</taxon>
        <taxon>Craniata</taxon>
        <taxon>Vertebrata</taxon>
        <taxon>Euteleostomi</taxon>
        <taxon>Archelosauria</taxon>
        <taxon>Archosauria</taxon>
        <taxon>Dinosauria</taxon>
        <taxon>Saurischia</taxon>
        <taxon>Theropoda</taxon>
        <taxon>Coelurosauria</taxon>
        <taxon>Aves</taxon>
        <taxon>Neognathae</taxon>
        <taxon>Neoaves</taxon>
        <taxon>Telluraves</taxon>
        <taxon>Australaves</taxon>
        <taxon>Passeriformes</taxon>
        <taxon>Passerellidae</taxon>
        <taxon>Junco</taxon>
    </lineage>
</organism>
<dbReference type="PANTHER" id="PTHR21340:SF0">
    <property type="entry name" value="BIS(5'-NUCLEOSYL)-TETRAPHOSPHATASE [ASYMMETRICAL]"/>
    <property type="match status" value="1"/>
</dbReference>
<evidence type="ECO:0000256" key="2">
    <source>
        <dbReference type="ARBA" id="ARBA00005582"/>
    </source>
</evidence>
<comment type="similarity">
    <text evidence="2">Belongs to the Nudix hydrolase family.</text>
</comment>
<dbReference type="GO" id="GO:0004081">
    <property type="term" value="F:bis(5'-nucleosyl)-tetraphosphatase (asymmetrical) activity"/>
    <property type="evidence" value="ECO:0007669"/>
    <property type="project" value="UniProtKB-EC"/>
</dbReference>
<dbReference type="InterPro" id="IPR000086">
    <property type="entry name" value="NUDIX_hydrolase_dom"/>
</dbReference>
<dbReference type="PANTHER" id="PTHR21340">
    <property type="entry name" value="DIADENOSINE 5,5-P1,P4-TETRAPHOSPHATE PYROPHOSPHOHYDROLASE MUTT"/>
    <property type="match status" value="1"/>
</dbReference>
<evidence type="ECO:0000256" key="6">
    <source>
        <dbReference type="ARBA" id="ARBA00022801"/>
    </source>
</evidence>
<feature type="domain" description="Nudix hydrolase" evidence="12">
    <location>
        <begin position="1"/>
        <end position="131"/>
    </location>
</feature>
<dbReference type="InterPro" id="IPR015797">
    <property type="entry name" value="NUDIX_hydrolase-like_dom_sf"/>
</dbReference>
<dbReference type="EC" id="3.6.1.17" evidence="3"/>
<evidence type="ECO:0000259" key="12">
    <source>
        <dbReference type="PROSITE" id="PS51462"/>
    </source>
</evidence>
<dbReference type="GO" id="GO:0006167">
    <property type="term" value="P:AMP biosynthetic process"/>
    <property type="evidence" value="ECO:0007669"/>
    <property type="project" value="TreeGrafter"/>
</dbReference>
<keyword evidence="14" id="KW-1185">Reference proteome</keyword>
<keyword evidence="6" id="KW-0378">Hydrolase</keyword>
<dbReference type="Ensembl" id="ENSJHYT00000003489.1">
    <property type="protein sequence ID" value="ENSJHYP00000002836.1"/>
    <property type="gene ID" value="ENSJHYG00000002366.1"/>
</dbReference>
<dbReference type="CDD" id="cd03428">
    <property type="entry name" value="NUDIX_Ap4A_Nudt2"/>
    <property type="match status" value="1"/>
</dbReference>
<proteinExistence type="inferred from homology"/>
<evidence type="ECO:0000256" key="1">
    <source>
        <dbReference type="ARBA" id="ARBA00001968"/>
    </source>
</evidence>
<dbReference type="GO" id="GO:0006754">
    <property type="term" value="P:ATP biosynthetic process"/>
    <property type="evidence" value="ECO:0007669"/>
    <property type="project" value="TreeGrafter"/>
</dbReference>
<dbReference type="Gene3D" id="3.90.79.10">
    <property type="entry name" value="Nucleoside Triphosphate Pyrophosphohydrolase"/>
    <property type="match status" value="1"/>
</dbReference>
<comment type="function">
    <text evidence="10">Catalyzes the asymmetric hydrolysis of diadenosine 5',5'''-P1,P4-tetraphosphate (Ap4A) to yield AMP and ATP. Exhibits decapping activity towards FAD-capped RNAs and dpCoA-capped RNAs in vitro.</text>
</comment>
<reference evidence="13" key="1">
    <citation type="submission" date="2025-08" db="UniProtKB">
        <authorList>
            <consortium name="Ensembl"/>
        </authorList>
    </citation>
    <scope>IDENTIFICATION</scope>
</reference>
<comment type="cofactor">
    <cofactor evidence="1">
        <name>a divalent metal cation</name>
        <dbReference type="ChEBI" id="CHEBI:60240"/>
    </cofactor>
</comment>
<evidence type="ECO:0000256" key="7">
    <source>
        <dbReference type="ARBA" id="ARBA00024504"/>
    </source>
</evidence>
<protein>
    <recommendedName>
        <fullName evidence="4">Bis(5'-nucleosyl)-tetraphosphatase [asymmetrical]</fullName>
        <ecNumber evidence="3">3.6.1.17</ecNumber>
    </recommendedName>
    <alternativeName>
        <fullName evidence="9">Diadenosine 5',5'''-P1,P4-tetraphosphate asymmetrical hydrolase</fullName>
    </alternativeName>
    <alternativeName>
        <fullName evidence="8">Nucleoside diphosphate-linked moiety X motif 2</fullName>
    </alternativeName>
</protein>
<evidence type="ECO:0000256" key="10">
    <source>
        <dbReference type="ARBA" id="ARBA00045172"/>
    </source>
</evidence>
<evidence type="ECO:0000256" key="11">
    <source>
        <dbReference type="ARBA" id="ARBA00048896"/>
    </source>
</evidence>
<keyword evidence="5" id="KW-0547">Nucleotide-binding</keyword>
<evidence type="ECO:0000256" key="8">
    <source>
        <dbReference type="ARBA" id="ARBA00029676"/>
    </source>
</evidence>
<evidence type="ECO:0000256" key="5">
    <source>
        <dbReference type="ARBA" id="ARBA00022741"/>
    </source>
</evidence>